<evidence type="ECO:0000256" key="3">
    <source>
        <dbReference type="ARBA" id="ARBA00022737"/>
    </source>
</evidence>
<proteinExistence type="predicted"/>
<gene>
    <name evidence="8" type="primary">LOC124813378</name>
</gene>
<dbReference type="InterPro" id="IPR036908">
    <property type="entry name" value="RlpA-like_sf"/>
</dbReference>
<dbReference type="Gene3D" id="2.60.40.760">
    <property type="entry name" value="Expansin, cellulose-binding-like domain"/>
    <property type="match status" value="1"/>
</dbReference>
<keyword evidence="3" id="KW-0677">Repeat</keyword>
<dbReference type="Gene3D" id="2.170.140.10">
    <property type="entry name" value="Chitin binding domain"/>
    <property type="match status" value="1"/>
</dbReference>
<name>A0ABM4CWK2_HYDVU</name>
<dbReference type="RefSeq" id="XP_065666316.1">
    <property type="nucleotide sequence ID" value="XM_065810244.1"/>
</dbReference>
<protein>
    <submittedName>
        <fullName evidence="8">Uncharacterized protein LOC124813378 isoform X1</fullName>
    </submittedName>
</protein>
<accession>A0ABM4CWK2</accession>
<dbReference type="Pfam" id="PF01607">
    <property type="entry name" value="CBM_14"/>
    <property type="match status" value="1"/>
</dbReference>
<organism evidence="7 8">
    <name type="scientific">Hydra vulgaris</name>
    <name type="common">Hydra</name>
    <name type="synonym">Hydra attenuata</name>
    <dbReference type="NCBI Taxonomy" id="6087"/>
    <lineage>
        <taxon>Eukaryota</taxon>
        <taxon>Metazoa</taxon>
        <taxon>Cnidaria</taxon>
        <taxon>Hydrozoa</taxon>
        <taxon>Hydroidolina</taxon>
        <taxon>Anthoathecata</taxon>
        <taxon>Aplanulata</taxon>
        <taxon>Hydridae</taxon>
        <taxon>Hydra</taxon>
    </lineage>
</organism>
<evidence type="ECO:0000256" key="1">
    <source>
        <dbReference type="ARBA" id="ARBA00022669"/>
    </source>
</evidence>
<evidence type="ECO:0000259" key="6">
    <source>
        <dbReference type="PROSITE" id="PS50940"/>
    </source>
</evidence>
<dbReference type="SMART" id="SM00494">
    <property type="entry name" value="ChtBD2"/>
    <property type="match status" value="1"/>
</dbReference>
<dbReference type="InterPro" id="IPR036508">
    <property type="entry name" value="Chitin-bd_dom_sf"/>
</dbReference>
<keyword evidence="4" id="KW-1015">Disulfide bond</keyword>
<evidence type="ECO:0000256" key="4">
    <source>
        <dbReference type="ARBA" id="ARBA00023157"/>
    </source>
</evidence>
<keyword evidence="1" id="KW-0147">Chitin-binding</keyword>
<sequence>MGEYPIGLTACQLDPLPPFQNMYGWVPVAVSPKDFISSIMCGSCLKISPRYEIKRSRFSYDADKTYFATVVDECLHCNIGDIRMYKDGDGIHDVIYEAIECPPLTGSNGMLRVKISNCANKNGRTEIQLKNTRLPIVAIELFQDEAWNCLDRTSNNFYRLPNNNFNSFPIKARATSITGELLGFTIENSTEQIIPAQFLSMYSMNQNFSPKLKCFVPLEENSDQMPEDFLSNVPTYKNPNERKKIYKGLKSLIGKFAQTNLSTEAVLKLMEKSSSKEIEIQSDKEKTNENKTFPRKNFLTSSTIPLKEINQSHLKKHPLLNSSYCSHRIDGQYPYPDDCYSFVICTNGSPIIKVCPAGLLFNSEETVCDWPANVKCIEGEFVKKLQLLSDEDIFTKKFFGKK</sequence>
<evidence type="ECO:0000313" key="8">
    <source>
        <dbReference type="RefSeq" id="XP_065666316.1"/>
    </source>
</evidence>
<feature type="domain" description="Chitin-binding type-2" evidence="6">
    <location>
        <begin position="322"/>
        <end position="378"/>
    </location>
</feature>
<keyword evidence="5" id="KW-0325">Glycoprotein</keyword>
<dbReference type="InterPro" id="IPR002557">
    <property type="entry name" value="Chitin-bd_dom"/>
</dbReference>
<dbReference type="PROSITE" id="PS50940">
    <property type="entry name" value="CHIT_BIND_II"/>
    <property type="match status" value="1"/>
</dbReference>
<dbReference type="InterPro" id="IPR036749">
    <property type="entry name" value="Expansin_CBD_sf"/>
</dbReference>
<keyword evidence="7" id="KW-1185">Reference proteome</keyword>
<evidence type="ECO:0000256" key="2">
    <source>
        <dbReference type="ARBA" id="ARBA00022729"/>
    </source>
</evidence>
<evidence type="ECO:0000256" key="5">
    <source>
        <dbReference type="ARBA" id="ARBA00023180"/>
    </source>
</evidence>
<dbReference type="PANTHER" id="PTHR23301:SF0">
    <property type="entry name" value="CHITIN-BINDING TYPE-2 DOMAIN-CONTAINING PROTEIN-RELATED"/>
    <property type="match status" value="1"/>
</dbReference>
<evidence type="ECO:0000313" key="7">
    <source>
        <dbReference type="Proteomes" id="UP001652625"/>
    </source>
</evidence>
<keyword evidence="2" id="KW-0732">Signal</keyword>
<dbReference type="PANTHER" id="PTHR23301">
    <property type="entry name" value="CHITIN BINDING PERITROPHIN-A"/>
    <property type="match status" value="1"/>
</dbReference>
<dbReference type="Proteomes" id="UP001652625">
    <property type="component" value="Chromosome 11"/>
</dbReference>
<reference evidence="8" key="1">
    <citation type="submission" date="2025-08" db="UniProtKB">
        <authorList>
            <consortium name="RefSeq"/>
        </authorList>
    </citation>
    <scope>IDENTIFICATION</scope>
</reference>
<dbReference type="SUPFAM" id="SSF50685">
    <property type="entry name" value="Barwin-like endoglucanases"/>
    <property type="match status" value="1"/>
</dbReference>
<dbReference type="GeneID" id="124813378"/>
<dbReference type="SUPFAM" id="SSF57625">
    <property type="entry name" value="Invertebrate chitin-binding proteins"/>
    <property type="match status" value="1"/>
</dbReference>
<dbReference type="InterPro" id="IPR051940">
    <property type="entry name" value="Chitin_bind-dev_reg"/>
</dbReference>